<feature type="chain" id="PRO_5012330075" evidence="1">
    <location>
        <begin position="29"/>
        <end position="86"/>
    </location>
</feature>
<dbReference type="AlphaFoldDB" id="A0A224Y2Q8"/>
<keyword evidence="1" id="KW-0732">Signal</keyword>
<evidence type="ECO:0000313" key="2">
    <source>
        <dbReference type="EMBL" id="JAW15332.1"/>
    </source>
</evidence>
<evidence type="ECO:0000256" key="1">
    <source>
        <dbReference type="SAM" id="SignalP"/>
    </source>
</evidence>
<reference evidence="2" key="1">
    <citation type="journal article" date="2018" name="PLoS Negl. Trop. Dis.">
        <title>An insight into the salivary gland and fat body transcriptome of Panstrongylus lignarius (Hemiptera: Heteroptera), the main vector of Chagas disease in Peru.</title>
        <authorList>
            <person name="Nevoa J.C."/>
            <person name="Mendes M.T."/>
            <person name="da Silva M.V."/>
            <person name="Soares S.C."/>
            <person name="Oliveira C.J.F."/>
            <person name="Ribeiro J.M.C."/>
        </authorList>
    </citation>
    <scope>NUCLEOTIDE SEQUENCE</scope>
</reference>
<protein>
    <submittedName>
        <fullName evidence="2">Putative secreted protein</fullName>
    </submittedName>
</protein>
<dbReference type="EMBL" id="GFTR01001094">
    <property type="protein sequence ID" value="JAW15332.1"/>
    <property type="molecule type" value="Transcribed_RNA"/>
</dbReference>
<feature type="signal peptide" evidence="1">
    <location>
        <begin position="1"/>
        <end position="28"/>
    </location>
</feature>
<proteinExistence type="predicted"/>
<organism evidence="2">
    <name type="scientific">Panstrongylus lignarius</name>
    <dbReference type="NCBI Taxonomy" id="156445"/>
    <lineage>
        <taxon>Eukaryota</taxon>
        <taxon>Metazoa</taxon>
        <taxon>Ecdysozoa</taxon>
        <taxon>Arthropoda</taxon>
        <taxon>Hexapoda</taxon>
        <taxon>Insecta</taxon>
        <taxon>Pterygota</taxon>
        <taxon>Neoptera</taxon>
        <taxon>Paraneoptera</taxon>
        <taxon>Hemiptera</taxon>
        <taxon>Heteroptera</taxon>
        <taxon>Panheteroptera</taxon>
        <taxon>Cimicomorpha</taxon>
        <taxon>Reduviidae</taxon>
        <taxon>Triatominae</taxon>
        <taxon>Panstrongylus</taxon>
    </lineage>
</organism>
<sequence length="86" mass="10164">MMDFTSHLPLLSFLCFCLLLNLLVQAYASYRQHYSFLDSLPDPPFLLRLIHLPNLHLRRHLLLIHLFQLCDFQEGRLAQNLWIGGM</sequence>
<accession>A0A224Y2Q8</accession>
<name>A0A224Y2Q8_9HEMI</name>